<dbReference type="AlphaFoldDB" id="A0A3R8TCI9"/>
<proteinExistence type="predicted"/>
<sequence length="78" mass="8440">MNILPAHTRALGKFVFSAFSQQTDCGQHQASLSIRSGRGRGTHDRVFRFVPLFTTPQAAIHYALAQGEGCLHLSGLSA</sequence>
<name>A0A3R8TCI9_9BURK</name>
<dbReference type="EMBL" id="RSED01000006">
    <property type="protein sequence ID" value="RRS04643.1"/>
    <property type="molecule type" value="Genomic_DNA"/>
</dbReference>
<organism evidence="1 2">
    <name type="scientific">Aquabacterium soli</name>
    <dbReference type="NCBI Taxonomy" id="2493092"/>
    <lineage>
        <taxon>Bacteria</taxon>
        <taxon>Pseudomonadati</taxon>
        <taxon>Pseudomonadota</taxon>
        <taxon>Betaproteobacteria</taxon>
        <taxon>Burkholderiales</taxon>
        <taxon>Aquabacterium</taxon>
    </lineage>
</organism>
<reference evidence="1 2" key="1">
    <citation type="submission" date="2018-12" db="EMBL/GenBank/DDBJ databases">
        <title>The whole draft genome of Aquabacterium sp. SJQ9.</title>
        <authorList>
            <person name="Sun L."/>
            <person name="Gao X."/>
            <person name="Chen W."/>
            <person name="Huang K."/>
        </authorList>
    </citation>
    <scope>NUCLEOTIDE SEQUENCE [LARGE SCALE GENOMIC DNA]</scope>
    <source>
        <strain evidence="1 2">SJQ9</strain>
    </source>
</reference>
<evidence type="ECO:0000313" key="2">
    <source>
        <dbReference type="Proteomes" id="UP000269265"/>
    </source>
</evidence>
<gene>
    <name evidence="1" type="ORF">EIP75_09490</name>
</gene>
<comment type="caution">
    <text evidence="1">The sequence shown here is derived from an EMBL/GenBank/DDBJ whole genome shotgun (WGS) entry which is preliminary data.</text>
</comment>
<keyword evidence="2" id="KW-1185">Reference proteome</keyword>
<dbReference type="OrthoDB" id="8689649at2"/>
<accession>A0A3R8TCI9</accession>
<evidence type="ECO:0000313" key="1">
    <source>
        <dbReference type="EMBL" id="RRS04643.1"/>
    </source>
</evidence>
<dbReference type="RefSeq" id="WP_125243017.1">
    <property type="nucleotide sequence ID" value="NZ_RSED01000006.1"/>
</dbReference>
<protein>
    <submittedName>
        <fullName evidence="1">Uncharacterized protein</fullName>
    </submittedName>
</protein>
<dbReference type="Proteomes" id="UP000269265">
    <property type="component" value="Unassembled WGS sequence"/>
</dbReference>